<dbReference type="InterPro" id="IPR000515">
    <property type="entry name" value="MetI-like"/>
</dbReference>
<gene>
    <name evidence="7" type="ORF">H1S06_02380</name>
</gene>
<dbReference type="Proteomes" id="UP000538931">
    <property type="component" value="Unassembled WGS sequence"/>
</dbReference>
<sequence length="565" mass="62367">MMSATLTRTGGRSDLDYETWLQRLVVAAGVLFLLVALLMPLLTMLVKSVQNGAGEFIGLSNFVDYFGNPALTRSILHSLNIATWTTLIVVSTAFVFAYALTRSGMVAKKGFRLLSMLPLFAPSLLPALSMIYLFGNQGILKDWLPVDSIYGPVGIVMGLSFWAFPHALMILITAFSNSDARLYEAAKSMKTPPWRVFLTVTLPSVRYGLINTIFVIFTLTITDFGVAKVIGGQYNVLATDIYKQVVGQQNFQMGAVVSVILLLPALISFVVERRVQRHQSAQLSSRAVPMQPQKSPLRDGLLALFCTLTCGFLLLVIGMAVYASFITFWPYNMDLSLNNYRFDMMDGGGWASYFNSLQMSAWTAVIGTTVVFLVAYMSEKIKPMPTARKLLQLLAMLPMAVPGIVLGLAYIFFFNHPQNPLNGIYGTMTILVLNTLVHFYTVCHLTAVTSLKQIDGEFEAVSASLKVPFYTTLRRVTLPLALPSVLDISVYLFVNAMTTVSAVVFLYSAETTLASVAVMHMDEAGDIAPAAAMAVLLMMTSLVAKGLHWLISHQILQRTQRWRQR</sequence>
<dbReference type="NCBIfam" id="TIGR03262">
    <property type="entry name" value="PhnU2"/>
    <property type="match status" value="1"/>
</dbReference>
<dbReference type="GO" id="GO:0005886">
    <property type="term" value="C:plasma membrane"/>
    <property type="evidence" value="ECO:0007669"/>
    <property type="project" value="UniProtKB-SubCell"/>
</dbReference>
<dbReference type="PANTHER" id="PTHR43496:SF1">
    <property type="entry name" value="POLYGALACTURONAN_RHAMNOGALACTURONAN TRANSPORT SYSTEM PERMEASE PROTEIN YTEP"/>
    <property type="match status" value="1"/>
</dbReference>
<dbReference type="SUPFAM" id="SSF161098">
    <property type="entry name" value="MetI-like"/>
    <property type="match status" value="2"/>
</dbReference>
<dbReference type="CDD" id="cd06261">
    <property type="entry name" value="TM_PBP2"/>
    <property type="match status" value="2"/>
</dbReference>
<feature type="domain" description="ABC transmembrane type-1" evidence="6">
    <location>
        <begin position="75"/>
        <end position="272"/>
    </location>
</feature>
<evidence type="ECO:0000256" key="3">
    <source>
        <dbReference type="ARBA" id="ARBA00022989"/>
    </source>
</evidence>
<dbReference type="InterPro" id="IPR035906">
    <property type="entry name" value="MetI-like_sf"/>
</dbReference>
<dbReference type="AlphaFoldDB" id="A0A7W1WWB2"/>
<feature type="transmembrane region" description="Helical" evidence="5">
    <location>
        <begin position="424"/>
        <end position="443"/>
    </location>
</feature>
<protein>
    <submittedName>
        <fullName evidence="7">Putative 2-aminoethylphosphonate ABC transporter permease subunit</fullName>
    </submittedName>
</protein>
<evidence type="ECO:0000259" key="6">
    <source>
        <dbReference type="PROSITE" id="PS50928"/>
    </source>
</evidence>
<feature type="transmembrane region" description="Helical" evidence="5">
    <location>
        <begin position="81"/>
        <end position="101"/>
    </location>
</feature>
<dbReference type="EMBL" id="JACEMT010000033">
    <property type="protein sequence ID" value="MBA4501216.1"/>
    <property type="molecule type" value="Genomic_DNA"/>
</dbReference>
<keyword evidence="3 5" id="KW-1133">Transmembrane helix</keyword>
<evidence type="ECO:0000256" key="5">
    <source>
        <dbReference type="RuleBase" id="RU363032"/>
    </source>
</evidence>
<dbReference type="PANTHER" id="PTHR43496">
    <property type="entry name" value="PROTEIN LPLB"/>
    <property type="match status" value="1"/>
</dbReference>
<evidence type="ECO:0000256" key="1">
    <source>
        <dbReference type="ARBA" id="ARBA00004651"/>
    </source>
</evidence>
<dbReference type="Gene3D" id="1.10.3720.10">
    <property type="entry name" value="MetI-like"/>
    <property type="match status" value="2"/>
</dbReference>
<feature type="transmembrane region" description="Helical" evidence="5">
    <location>
        <begin position="390"/>
        <end position="412"/>
    </location>
</feature>
<evidence type="ECO:0000313" key="8">
    <source>
        <dbReference type="Proteomes" id="UP000538931"/>
    </source>
</evidence>
<feature type="transmembrane region" description="Helical" evidence="5">
    <location>
        <begin position="359"/>
        <end position="378"/>
    </location>
</feature>
<proteinExistence type="inferred from homology"/>
<name>A0A7W1WWB2_9GAMM</name>
<feature type="transmembrane region" description="Helical" evidence="5">
    <location>
        <begin position="251"/>
        <end position="271"/>
    </location>
</feature>
<evidence type="ECO:0000256" key="4">
    <source>
        <dbReference type="ARBA" id="ARBA00023136"/>
    </source>
</evidence>
<evidence type="ECO:0000256" key="2">
    <source>
        <dbReference type="ARBA" id="ARBA00022692"/>
    </source>
</evidence>
<keyword evidence="2 5" id="KW-0812">Transmembrane</keyword>
<evidence type="ECO:0000313" key="7">
    <source>
        <dbReference type="EMBL" id="MBA4501216.1"/>
    </source>
</evidence>
<dbReference type="InterPro" id="IPR017664">
    <property type="entry name" value="AminoethylPonate_ABC_perm-1"/>
</dbReference>
<comment type="caution">
    <text evidence="7">The sequence shown here is derived from an EMBL/GenBank/DDBJ whole genome shotgun (WGS) entry which is preliminary data.</text>
</comment>
<feature type="domain" description="ABC transmembrane type-1" evidence="6">
    <location>
        <begin position="353"/>
        <end position="548"/>
    </location>
</feature>
<feature type="transmembrane region" description="Helical" evidence="5">
    <location>
        <begin position="527"/>
        <end position="551"/>
    </location>
</feature>
<reference evidence="7 8" key="1">
    <citation type="submission" date="2020-07" db="EMBL/GenBank/DDBJ databases">
        <title>Bacterium isolated from marien macroalgae.</title>
        <authorList>
            <person name="Zhu K."/>
            <person name="Lu D."/>
            <person name="Du Z."/>
        </authorList>
    </citation>
    <scope>NUCLEOTIDE SEQUENCE [LARGE SCALE GENOMIC DNA]</scope>
    <source>
        <strain evidence="7 8">3-1745</strain>
    </source>
</reference>
<feature type="transmembrane region" description="Helical" evidence="5">
    <location>
        <begin position="113"/>
        <end position="135"/>
    </location>
</feature>
<dbReference type="GO" id="GO:0055085">
    <property type="term" value="P:transmembrane transport"/>
    <property type="evidence" value="ECO:0007669"/>
    <property type="project" value="InterPro"/>
</dbReference>
<comment type="similarity">
    <text evidence="5">Belongs to the binding-protein-dependent transport system permease family.</text>
</comment>
<comment type="subcellular location">
    <subcellularLocation>
        <location evidence="1 5">Cell membrane</location>
        <topology evidence="1 5">Multi-pass membrane protein</topology>
    </subcellularLocation>
</comment>
<feature type="transmembrane region" description="Helical" evidence="5">
    <location>
        <begin position="301"/>
        <end position="329"/>
    </location>
</feature>
<feature type="transmembrane region" description="Helical" evidence="5">
    <location>
        <begin position="196"/>
        <end position="219"/>
    </location>
</feature>
<feature type="transmembrane region" description="Helical" evidence="5">
    <location>
        <begin position="484"/>
        <end position="507"/>
    </location>
</feature>
<dbReference type="Pfam" id="PF00528">
    <property type="entry name" value="BPD_transp_1"/>
    <property type="match status" value="2"/>
</dbReference>
<dbReference type="RefSeq" id="WP_181736839.1">
    <property type="nucleotide sequence ID" value="NZ_JACEMT010000033.1"/>
</dbReference>
<feature type="transmembrane region" description="Helical" evidence="5">
    <location>
        <begin position="155"/>
        <end position="175"/>
    </location>
</feature>
<keyword evidence="5" id="KW-0813">Transport</keyword>
<feature type="transmembrane region" description="Helical" evidence="5">
    <location>
        <begin position="20"/>
        <end position="42"/>
    </location>
</feature>
<organism evidence="7 8">
    <name type="scientific">Marinobacterium marinum</name>
    <dbReference type="NCBI Taxonomy" id="2756129"/>
    <lineage>
        <taxon>Bacteria</taxon>
        <taxon>Pseudomonadati</taxon>
        <taxon>Pseudomonadota</taxon>
        <taxon>Gammaproteobacteria</taxon>
        <taxon>Oceanospirillales</taxon>
        <taxon>Oceanospirillaceae</taxon>
        <taxon>Marinobacterium</taxon>
    </lineage>
</organism>
<keyword evidence="8" id="KW-1185">Reference proteome</keyword>
<keyword evidence="4 5" id="KW-0472">Membrane</keyword>
<accession>A0A7W1WWB2</accession>
<dbReference type="PROSITE" id="PS50928">
    <property type="entry name" value="ABC_TM1"/>
    <property type="match status" value="2"/>
</dbReference>